<dbReference type="PANTHER" id="PTHR47926">
    <property type="entry name" value="PENTATRICOPEPTIDE REPEAT-CONTAINING PROTEIN"/>
    <property type="match status" value="1"/>
</dbReference>
<evidence type="ECO:0000313" key="1">
    <source>
        <dbReference type="EMBL" id="CAK9271306.1"/>
    </source>
</evidence>
<dbReference type="InterPro" id="IPR011990">
    <property type="entry name" value="TPR-like_helical_dom_sf"/>
</dbReference>
<dbReference type="Pfam" id="PF20431">
    <property type="entry name" value="E_motif"/>
    <property type="match status" value="1"/>
</dbReference>
<protein>
    <recommendedName>
        <fullName evidence="3">Pentatricopeptide repeat-containing protein</fullName>
    </recommendedName>
</protein>
<accession>A0ABP0WYN3</accession>
<gene>
    <name evidence="1" type="ORF">CSSPJE1EN1_LOCUS16784</name>
</gene>
<sequence>MQEEGVCPNSFTFVGQKVLELFQQMQHEGLVDEGMCCYASMATVHMISAKLEHYTCRVDLLGHAGHLQEAENMIMTMPCKPHAAAWMSLLGACRIHGNVQMGERVAKLVLELELENAAAYMLLSNIFAAAGSRHLCDSVEWQ</sequence>
<dbReference type="EMBL" id="OZ020099">
    <property type="protein sequence ID" value="CAK9271306.1"/>
    <property type="molecule type" value="Genomic_DNA"/>
</dbReference>
<dbReference type="Proteomes" id="UP001497444">
    <property type="component" value="Chromosome 4"/>
</dbReference>
<evidence type="ECO:0008006" key="3">
    <source>
        <dbReference type="Google" id="ProtNLM"/>
    </source>
</evidence>
<keyword evidence="2" id="KW-1185">Reference proteome</keyword>
<proteinExistence type="predicted"/>
<reference evidence="1" key="1">
    <citation type="submission" date="2024-02" db="EMBL/GenBank/DDBJ databases">
        <authorList>
            <consortium name="ELIXIR-Norway"/>
            <consortium name="Elixir Norway"/>
        </authorList>
    </citation>
    <scope>NUCLEOTIDE SEQUENCE</scope>
</reference>
<name>A0ABP0WYN3_9BRYO</name>
<evidence type="ECO:0000313" key="2">
    <source>
        <dbReference type="Proteomes" id="UP001497444"/>
    </source>
</evidence>
<dbReference type="InterPro" id="IPR046960">
    <property type="entry name" value="PPR_At4g14850-like_plant"/>
</dbReference>
<dbReference type="Gene3D" id="1.25.40.10">
    <property type="entry name" value="Tetratricopeptide repeat domain"/>
    <property type="match status" value="1"/>
</dbReference>
<organism evidence="1 2">
    <name type="scientific">Sphagnum jensenii</name>
    <dbReference type="NCBI Taxonomy" id="128206"/>
    <lineage>
        <taxon>Eukaryota</taxon>
        <taxon>Viridiplantae</taxon>
        <taxon>Streptophyta</taxon>
        <taxon>Embryophyta</taxon>
        <taxon>Bryophyta</taxon>
        <taxon>Sphagnophytina</taxon>
        <taxon>Sphagnopsida</taxon>
        <taxon>Sphagnales</taxon>
        <taxon>Sphagnaceae</taxon>
        <taxon>Sphagnum</taxon>
    </lineage>
</organism>
<dbReference type="InterPro" id="IPR046848">
    <property type="entry name" value="E_motif"/>
</dbReference>
<dbReference type="PANTHER" id="PTHR47926:SF347">
    <property type="entry name" value="PENTATRICOPEPTIDE REPEAT-CONTAINING PROTEIN"/>
    <property type="match status" value="1"/>
</dbReference>